<sequence length="274" mass="29051">MVIAVNDTAPIEAGFGSVRIRASVHARPVSVASGAADDEVSLLIALDRPPSIRGAVTEKGPSTALLASRAQAAMTPAAKCHLVLTFPAQVLNGIGIEAPFAHAIDTHSALFWPFLTFAWTCATTRDRQTGLSLYFMERLLQEMIVGVVVASLKARHDKPAADLHAAALSVITARVGDPDLTAASVAAELNTSLRTLQRQFTARGTTMDRSIRGARVRHAMTLLRDPAYSSLSIERVAHTCGLANGSSLARAFAAEGHPSPTRVRAARRPHAVRA</sequence>
<dbReference type="PROSITE" id="PS01124">
    <property type="entry name" value="HTH_ARAC_FAMILY_2"/>
    <property type="match status" value="1"/>
</dbReference>
<accession>A0ABU3T4S7</accession>
<keyword evidence="7" id="KW-1185">Reference proteome</keyword>
<proteinExistence type="predicted"/>
<keyword evidence="3" id="KW-0804">Transcription</keyword>
<evidence type="ECO:0000313" key="6">
    <source>
        <dbReference type="EMBL" id="MDU0366384.1"/>
    </source>
</evidence>
<reference evidence="6 7" key="1">
    <citation type="submission" date="2023-09" db="EMBL/GenBank/DDBJ databases">
        <title>Microbacterium fusihabitans sp. nov., Microbacterium phycihabitans sp. nov., and Microbacterium cervinum sp. nov., isolated from dried seaweeds of beach.</title>
        <authorList>
            <person name="Lee S.D."/>
        </authorList>
    </citation>
    <scope>NUCLEOTIDE SEQUENCE [LARGE SCALE GENOMIC DNA]</scope>
    <source>
        <strain evidence="6 7">KSW4-17</strain>
    </source>
</reference>
<dbReference type="Gene3D" id="1.10.10.60">
    <property type="entry name" value="Homeodomain-like"/>
    <property type="match status" value="1"/>
</dbReference>
<keyword evidence="1" id="KW-0805">Transcription regulation</keyword>
<evidence type="ECO:0000259" key="5">
    <source>
        <dbReference type="PROSITE" id="PS01124"/>
    </source>
</evidence>
<gene>
    <name evidence="6" type="ORF">RWH45_04090</name>
</gene>
<evidence type="ECO:0000256" key="2">
    <source>
        <dbReference type="ARBA" id="ARBA00023125"/>
    </source>
</evidence>
<dbReference type="Pfam" id="PF12833">
    <property type="entry name" value="HTH_18"/>
    <property type="match status" value="1"/>
</dbReference>
<name>A0ABU3T4S7_9MICO</name>
<dbReference type="InterPro" id="IPR018060">
    <property type="entry name" value="HTH_AraC"/>
</dbReference>
<dbReference type="InterPro" id="IPR009057">
    <property type="entry name" value="Homeodomain-like_sf"/>
</dbReference>
<dbReference type="Proteomes" id="UP001263371">
    <property type="component" value="Unassembled WGS sequence"/>
</dbReference>
<feature type="compositionally biased region" description="Basic residues" evidence="4">
    <location>
        <begin position="264"/>
        <end position="274"/>
    </location>
</feature>
<evidence type="ECO:0000256" key="1">
    <source>
        <dbReference type="ARBA" id="ARBA00023015"/>
    </source>
</evidence>
<feature type="domain" description="HTH araC/xylS-type" evidence="5">
    <location>
        <begin position="165"/>
        <end position="266"/>
    </location>
</feature>
<keyword evidence="2" id="KW-0238">DNA-binding</keyword>
<dbReference type="PANTHER" id="PTHR46796">
    <property type="entry name" value="HTH-TYPE TRANSCRIPTIONAL ACTIVATOR RHAS-RELATED"/>
    <property type="match status" value="1"/>
</dbReference>
<protein>
    <submittedName>
        <fullName evidence="6">Helix-turn-helix domain-containing protein</fullName>
    </submittedName>
</protein>
<dbReference type="EMBL" id="JAWDIS010000001">
    <property type="protein sequence ID" value="MDU0366384.1"/>
    <property type="molecule type" value="Genomic_DNA"/>
</dbReference>
<feature type="region of interest" description="Disordered" evidence="4">
    <location>
        <begin position="255"/>
        <end position="274"/>
    </location>
</feature>
<organism evidence="6 7">
    <name type="scientific">Microbacterium galbum</name>
    <dbReference type="NCBI Taxonomy" id="3075994"/>
    <lineage>
        <taxon>Bacteria</taxon>
        <taxon>Bacillati</taxon>
        <taxon>Actinomycetota</taxon>
        <taxon>Actinomycetes</taxon>
        <taxon>Micrococcales</taxon>
        <taxon>Microbacteriaceae</taxon>
        <taxon>Microbacterium</taxon>
    </lineage>
</organism>
<evidence type="ECO:0000256" key="4">
    <source>
        <dbReference type="SAM" id="MobiDB-lite"/>
    </source>
</evidence>
<evidence type="ECO:0000313" key="7">
    <source>
        <dbReference type="Proteomes" id="UP001263371"/>
    </source>
</evidence>
<dbReference type="RefSeq" id="WP_315993618.1">
    <property type="nucleotide sequence ID" value="NZ_JAWDIS010000001.1"/>
</dbReference>
<comment type="caution">
    <text evidence="6">The sequence shown here is derived from an EMBL/GenBank/DDBJ whole genome shotgun (WGS) entry which is preliminary data.</text>
</comment>
<evidence type="ECO:0000256" key="3">
    <source>
        <dbReference type="ARBA" id="ARBA00023163"/>
    </source>
</evidence>
<dbReference type="SMART" id="SM00342">
    <property type="entry name" value="HTH_ARAC"/>
    <property type="match status" value="1"/>
</dbReference>
<dbReference type="SUPFAM" id="SSF46689">
    <property type="entry name" value="Homeodomain-like"/>
    <property type="match status" value="1"/>
</dbReference>
<dbReference type="InterPro" id="IPR050204">
    <property type="entry name" value="AraC_XylS_family_regulators"/>
</dbReference>